<dbReference type="VEuPathDB" id="TrichDB:TVAGG3_0751370"/>
<dbReference type="PROSITE" id="PS50127">
    <property type="entry name" value="UBC_2"/>
    <property type="match status" value="1"/>
</dbReference>
<dbReference type="OMA" id="NWSREST"/>
<dbReference type="Pfam" id="PF00179">
    <property type="entry name" value="UQ_con"/>
    <property type="match status" value="1"/>
</dbReference>
<dbReference type="CDD" id="cd23807">
    <property type="entry name" value="UEV_UBE2V"/>
    <property type="match status" value="1"/>
</dbReference>
<dbReference type="GO" id="GO:0031371">
    <property type="term" value="C:ubiquitin conjugating enzyme complex"/>
    <property type="evidence" value="ECO:0000318"/>
    <property type="project" value="GO_Central"/>
</dbReference>
<keyword evidence="3" id="KW-1185">Reference proteome</keyword>
<dbReference type="InParanoid" id="A2EXN0"/>
<dbReference type="OrthoDB" id="6508832at2759"/>
<feature type="domain" description="UBC core" evidence="1">
    <location>
        <begin position="6"/>
        <end position="137"/>
    </location>
</feature>
<dbReference type="RefSeq" id="XP_001314810.1">
    <property type="nucleotide sequence ID" value="XM_001314775.1"/>
</dbReference>
<dbReference type="Gene3D" id="3.10.110.10">
    <property type="entry name" value="Ubiquitin Conjugating Enzyme"/>
    <property type="match status" value="1"/>
</dbReference>
<evidence type="ECO:0000259" key="1">
    <source>
        <dbReference type="PROSITE" id="PS50127"/>
    </source>
</evidence>
<dbReference type="AlphaFoldDB" id="A2EXN0"/>
<dbReference type="KEGG" id="tva:4760427"/>
<dbReference type="Proteomes" id="UP000001542">
    <property type="component" value="Unassembled WGS sequence"/>
</dbReference>
<dbReference type="SMART" id="SM00212">
    <property type="entry name" value="UBCc"/>
    <property type="match status" value="1"/>
</dbReference>
<sequence>MTYEVPRNFRLLEELEVGEKEQDLPAGISFGLEDPSDATLTNWIGSIIGHPQTAFSNRLISIRISCGQKYPKQAPFVKFITKVNLPFVDPNGGIILEKFPTLGHWHSETTILKILTDIAVLMKKYGLTPQPPEGSTY</sequence>
<dbReference type="SMR" id="A2EXN0"/>
<name>A2EXN0_TRIV3</name>
<dbReference type="GO" id="GO:0006301">
    <property type="term" value="P:DNA damage tolerance"/>
    <property type="evidence" value="ECO:0000318"/>
    <property type="project" value="GO_Central"/>
</dbReference>
<dbReference type="GO" id="GO:0005634">
    <property type="term" value="C:nucleus"/>
    <property type="evidence" value="ECO:0000318"/>
    <property type="project" value="GO_Central"/>
</dbReference>
<evidence type="ECO:0000313" key="3">
    <source>
        <dbReference type="Proteomes" id="UP000001542"/>
    </source>
</evidence>
<dbReference type="FunCoup" id="A2EXN0">
    <property type="interactions" value="1060"/>
</dbReference>
<reference evidence="2" key="1">
    <citation type="submission" date="2006-10" db="EMBL/GenBank/DDBJ databases">
        <authorList>
            <person name="Amadeo P."/>
            <person name="Zhao Q."/>
            <person name="Wortman J."/>
            <person name="Fraser-Liggett C."/>
            <person name="Carlton J."/>
        </authorList>
    </citation>
    <scope>NUCLEOTIDE SEQUENCE</scope>
    <source>
        <strain evidence="2">G3</strain>
    </source>
</reference>
<dbReference type="STRING" id="5722.A2EXN0"/>
<dbReference type="InterPro" id="IPR000608">
    <property type="entry name" value="UBC"/>
</dbReference>
<proteinExistence type="predicted"/>
<protein>
    <submittedName>
        <fullName evidence="2">Ubiquitin-conjugating enzyme family protein</fullName>
    </submittedName>
</protein>
<dbReference type="InterPro" id="IPR016135">
    <property type="entry name" value="UBQ-conjugating_enzyme/RWD"/>
</dbReference>
<gene>
    <name evidence="2" type="ORF">TVAG_254880</name>
</gene>
<dbReference type="SUPFAM" id="SSF54495">
    <property type="entry name" value="UBC-like"/>
    <property type="match status" value="1"/>
</dbReference>
<accession>A2EXN0</accession>
<dbReference type="EMBL" id="DS113531">
    <property type="protein sequence ID" value="EAY02587.1"/>
    <property type="molecule type" value="Genomic_DNA"/>
</dbReference>
<evidence type="ECO:0000313" key="2">
    <source>
        <dbReference type="EMBL" id="EAY02587.1"/>
    </source>
</evidence>
<dbReference type="GO" id="GO:0070534">
    <property type="term" value="P:protein K63-linked ubiquitination"/>
    <property type="evidence" value="ECO:0000318"/>
    <property type="project" value="GO_Central"/>
</dbReference>
<dbReference type="VEuPathDB" id="TrichDB:TVAG_254880"/>
<organism evidence="2 3">
    <name type="scientific">Trichomonas vaginalis (strain ATCC PRA-98 / G3)</name>
    <dbReference type="NCBI Taxonomy" id="412133"/>
    <lineage>
        <taxon>Eukaryota</taxon>
        <taxon>Metamonada</taxon>
        <taxon>Parabasalia</taxon>
        <taxon>Trichomonadida</taxon>
        <taxon>Trichomonadidae</taxon>
        <taxon>Trichomonas</taxon>
    </lineage>
</organism>
<dbReference type="eggNOG" id="KOG0896">
    <property type="taxonomic scope" value="Eukaryota"/>
</dbReference>
<reference evidence="2" key="2">
    <citation type="journal article" date="2007" name="Science">
        <title>Draft genome sequence of the sexually transmitted pathogen Trichomonas vaginalis.</title>
        <authorList>
            <person name="Carlton J.M."/>
            <person name="Hirt R.P."/>
            <person name="Silva J.C."/>
            <person name="Delcher A.L."/>
            <person name="Schatz M."/>
            <person name="Zhao Q."/>
            <person name="Wortman J.R."/>
            <person name="Bidwell S.L."/>
            <person name="Alsmark U.C.M."/>
            <person name="Besteiro S."/>
            <person name="Sicheritz-Ponten T."/>
            <person name="Noel C.J."/>
            <person name="Dacks J.B."/>
            <person name="Foster P.G."/>
            <person name="Simillion C."/>
            <person name="Van de Peer Y."/>
            <person name="Miranda-Saavedra D."/>
            <person name="Barton G.J."/>
            <person name="Westrop G.D."/>
            <person name="Mueller S."/>
            <person name="Dessi D."/>
            <person name="Fiori P.L."/>
            <person name="Ren Q."/>
            <person name="Paulsen I."/>
            <person name="Zhang H."/>
            <person name="Bastida-Corcuera F.D."/>
            <person name="Simoes-Barbosa A."/>
            <person name="Brown M.T."/>
            <person name="Hayes R.D."/>
            <person name="Mukherjee M."/>
            <person name="Okumura C.Y."/>
            <person name="Schneider R."/>
            <person name="Smith A.J."/>
            <person name="Vanacova S."/>
            <person name="Villalvazo M."/>
            <person name="Haas B.J."/>
            <person name="Pertea M."/>
            <person name="Feldblyum T.V."/>
            <person name="Utterback T.R."/>
            <person name="Shu C.L."/>
            <person name="Osoegawa K."/>
            <person name="de Jong P.J."/>
            <person name="Hrdy I."/>
            <person name="Horvathova L."/>
            <person name="Zubacova Z."/>
            <person name="Dolezal P."/>
            <person name="Malik S.B."/>
            <person name="Logsdon J.M. Jr."/>
            <person name="Henze K."/>
            <person name="Gupta A."/>
            <person name="Wang C.C."/>
            <person name="Dunne R.L."/>
            <person name="Upcroft J.A."/>
            <person name="Upcroft P."/>
            <person name="White O."/>
            <person name="Salzberg S.L."/>
            <person name="Tang P."/>
            <person name="Chiu C.-H."/>
            <person name="Lee Y.-S."/>
            <person name="Embley T.M."/>
            <person name="Coombs G.H."/>
            <person name="Mottram J.C."/>
            <person name="Tachezy J."/>
            <person name="Fraser-Liggett C.M."/>
            <person name="Johnson P.J."/>
        </authorList>
    </citation>
    <scope>NUCLEOTIDE SEQUENCE [LARGE SCALE GENOMIC DNA]</scope>
    <source>
        <strain evidence="2">G3</strain>
    </source>
</reference>